<dbReference type="InterPro" id="IPR037126">
    <property type="entry name" value="PdaC/RsiV-like_sf"/>
</dbReference>
<sequence length="265" mass="29538">MKYCIAAFFLFAICLFSACQSTRSGPPALDRQHFTFAGSTRCDTTSNTGVSVSVSYVLLKEDTEVARKINDSLHLLAVHSIVNWLDSSSVAQSPDARTNLDKAAALFATDYEDVRKDMGSLNGCWELETTADTVHAGPKALTVKFETYAYTGGAHPTSNLTYYTFDRDTGRRLTLNDIVADTTALLGVVEKAFRKQQSLLPQDNLEQQGYFLHDGRFFLPENVGFNRDGMIFYYNSYEIAAYSVGPIQVTIPYEQLNGLLRDNWL</sequence>
<evidence type="ECO:0000313" key="5">
    <source>
        <dbReference type="Proteomes" id="UP000598820"/>
    </source>
</evidence>
<name>A0A926Y0R2_9BACT</name>
<keyword evidence="1" id="KW-0732">Signal</keyword>
<organism evidence="4 5">
    <name type="scientific">Spirosoma profusum</name>
    <dbReference type="NCBI Taxonomy" id="2771354"/>
    <lineage>
        <taxon>Bacteria</taxon>
        <taxon>Pseudomonadati</taxon>
        <taxon>Bacteroidota</taxon>
        <taxon>Cytophagia</taxon>
        <taxon>Cytophagales</taxon>
        <taxon>Cytophagaceae</taxon>
        <taxon>Spirosoma</taxon>
    </lineage>
</organism>
<gene>
    <name evidence="4" type="ORF">IC229_27760</name>
</gene>
<dbReference type="Gene3D" id="3.90.640.20">
    <property type="entry name" value="Heat-shock cognate protein, ATPase"/>
    <property type="match status" value="1"/>
</dbReference>
<feature type="chain" id="PRO_5037978522" evidence="1">
    <location>
        <begin position="19"/>
        <end position="265"/>
    </location>
</feature>
<dbReference type="AlphaFoldDB" id="A0A926Y0R2"/>
<dbReference type="InterPro" id="IPR021729">
    <property type="entry name" value="DUF3298"/>
</dbReference>
<dbReference type="PROSITE" id="PS51257">
    <property type="entry name" value="PROKAR_LIPOPROTEIN"/>
    <property type="match status" value="1"/>
</dbReference>
<evidence type="ECO:0000259" key="2">
    <source>
        <dbReference type="Pfam" id="PF11738"/>
    </source>
</evidence>
<feature type="domain" description="DUF3298" evidence="2">
    <location>
        <begin position="183"/>
        <end position="254"/>
    </location>
</feature>
<proteinExistence type="predicted"/>
<feature type="signal peptide" evidence="1">
    <location>
        <begin position="1"/>
        <end position="18"/>
    </location>
</feature>
<keyword evidence="5" id="KW-1185">Reference proteome</keyword>
<dbReference type="Pfam" id="PF13739">
    <property type="entry name" value="PdaC"/>
    <property type="match status" value="1"/>
</dbReference>
<evidence type="ECO:0000313" key="4">
    <source>
        <dbReference type="EMBL" id="MBD2704468.1"/>
    </source>
</evidence>
<evidence type="ECO:0000256" key="1">
    <source>
        <dbReference type="SAM" id="SignalP"/>
    </source>
</evidence>
<dbReference type="Proteomes" id="UP000598820">
    <property type="component" value="Unassembled WGS sequence"/>
</dbReference>
<reference evidence="4" key="1">
    <citation type="submission" date="2020-09" db="EMBL/GenBank/DDBJ databases">
        <authorList>
            <person name="Kim M.K."/>
        </authorList>
    </citation>
    <scope>NUCLEOTIDE SEQUENCE</scope>
    <source>
        <strain evidence="4">BT702</strain>
    </source>
</reference>
<comment type="caution">
    <text evidence="4">The sequence shown here is derived from an EMBL/GenBank/DDBJ whole genome shotgun (WGS) entry which is preliminary data.</text>
</comment>
<dbReference type="Pfam" id="PF11738">
    <property type="entry name" value="DUF3298"/>
    <property type="match status" value="1"/>
</dbReference>
<evidence type="ECO:0000259" key="3">
    <source>
        <dbReference type="Pfam" id="PF13739"/>
    </source>
</evidence>
<protein>
    <submittedName>
        <fullName evidence="4">DUF3298 domain-containing protein</fullName>
    </submittedName>
</protein>
<dbReference type="Gene3D" id="3.30.565.40">
    <property type="entry name" value="Fervidobacterium nodosum Rt17-B1 like"/>
    <property type="match status" value="1"/>
</dbReference>
<feature type="domain" description="Deacetylase PdaC" evidence="3">
    <location>
        <begin position="50"/>
        <end position="157"/>
    </location>
</feature>
<dbReference type="InterPro" id="IPR025303">
    <property type="entry name" value="PdaC"/>
</dbReference>
<dbReference type="EMBL" id="JACWZY010000032">
    <property type="protein sequence ID" value="MBD2704468.1"/>
    <property type="molecule type" value="Genomic_DNA"/>
</dbReference>
<dbReference type="RefSeq" id="WP_190891066.1">
    <property type="nucleotide sequence ID" value="NZ_JACWZY010000032.1"/>
</dbReference>
<accession>A0A926Y0R2</accession>